<feature type="transmembrane region" description="Helical" evidence="19">
    <location>
        <begin position="6"/>
        <end position="35"/>
    </location>
</feature>
<feature type="transmembrane region" description="Helical" evidence="19">
    <location>
        <begin position="180"/>
        <end position="198"/>
    </location>
</feature>
<dbReference type="AlphaFoldDB" id="A0A0F7JS66"/>
<dbReference type="EMBL" id="CP011412">
    <property type="protein sequence ID" value="AKH19306.1"/>
    <property type="molecule type" value="Genomic_DNA"/>
</dbReference>
<feature type="transmembrane region" description="Helical" evidence="19">
    <location>
        <begin position="138"/>
        <end position="159"/>
    </location>
</feature>
<proteinExistence type="inferred from homology"/>
<sequence length="273" mass="29218">MLLHRILTALVLLPLVILGVLYLPSAGFALLLAAVILVGTHEWTRLAGLTRPMHKVAYLLGMALVMGLLYLLLPLPFFSLGLFAAASLGWLVVSWLIIRYQPGQATEAGQPAKLLIGCFVLLPTWAALVYLHGMGSDGPALVLYTLSLSWVADTGAYFAGRQWGRVKLSPHISPKKTREGVYGALLAVGLWSGLLIWIRPETGNLPQVVMLCLLVCLVSVVGDLFESLLKRQAGIKDSGNLLPGHGGILDRIDSLTAVAPVFTLGLLLLGSGK</sequence>
<comment type="pathway">
    <text evidence="3 18">Phospholipid metabolism; CDP-diacylglycerol biosynthesis; CDP-diacylglycerol from sn-glycerol 3-phosphate: step 3/3.</text>
</comment>
<dbReference type="GO" id="GO:0004605">
    <property type="term" value="F:phosphatidate cytidylyltransferase activity"/>
    <property type="evidence" value="ECO:0007669"/>
    <property type="project" value="UniProtKB-EC"/>
</dbReference>
<evidence type="ECO:0000256" key="17">
    <source>
        <dbReference type="ARBA" id="ARBA00023264"/>
    </source>
</evidence>
<dbReference type="EC" id="2.7.7.41" evidence="6 18"/>
<dbReference type="PROSITE" id="PS01315">
    <property type="entry name" value="CDS"/>
    <property type="match status" value="1"/>
</dbReference>
<dbReference type="GO" id="GO:0016024">
    <property type="term" value="P:CDP-diacylglycerol biosynthetic process"/>
    <property type="evidence" value="ECO:0007669"/>
    <property type="project" value="UniProtKB-UniPathway"/>
</dbReference>
<keyword evidence="21" id="KW-1185">Reference proteome</keyword>
<evidence type="ECO:0000256" key="10">
    <source>
        <dbReference type="ARBA" id="ARBA00022679"/>
    </source>
</evidence>
<keyword evidence="8" id="KW-1003">Cell membrane</keyword>
<evidence type="ECO:0000256" key="15">
    <source>
        <dbReference type="ARBA" id="ARBA00023136"/>
    </source>
</evidence>
<evidence type="ECO:0000256" key="5">
    <source>
        <dbReference type="ARBA" id="ARBA00010185"/>
    </source>
</evidence>
<dbReference type="OrthoDB" id="9799199at2"/>
<evidence type="ECO:0000256" key="2">
    <source>
        <dbReference type="ARBA" id="ARBA00004651"/>
    </source>
</evidence>
<keyword evidence="17" id="KW-1208">Phospholipid metabolism</keyword>
<keyword evidence="13 19" id="KW-1133">Transmembrane helix</keyword>
<feature type="transmembrane region" description="Helical" evidence="19">
    <location>
        <begin position="204"/>
        <end position="225"/>
    </location>
</feature>
<dbReference type="PANTHER" id="PTHR46382">
    <property type="entry name" value="PHOSPHATIDATE CYTIDYLYLTRANSFERASE"/>
    <property type="match status" value="1"/>
</dbReference>
<evidence type="ECO:0000256" key="1">
    <source>
        <dbReference type="ARBA" id="ARBA00001698"/>
    </source>
</evidence>
<keyword evidence="11 18" id="KW-0812">Transmembrane</keyword>
<evidence type="ECO:0000256" key="16">
    <source>
        <dbReference type="ARBA" id="ARBA00023209"/>
    </source>
</evidence>
<dbReference type="InterPro" id="IPR000374">
    <property type="entry name" value="PC_trans"/>
</dbReference>
<dbReference type="UniPathway" id="UPA00557">
    <property type="reaction ID" value="UER00614"/>
</dbReference>
<dbReference type="RefSeq" id="WP_046858245.1">
    <property type="nucleotide sequence ID" value="NZ_CP011412.1"/>
</dbReference>
<gene>
    <name evidence="20" type="ORF">AAY24_01915</name>
</gene>
<protein>
    <recommendedName>
        <fullName evidence="7 18">Phosphatidate cytidylyltransferase</fullName>
        <ecNumber evidence="6 18">2.7.7.41</ecNumber>
    </recommendedName>
</protein>
<evidence type="ECO:0000256" key="4">
    <source>
        <dbReference type="ARBA" id="ARBA00005189"/>
    </source>
</evidence>
<evidence type="ECO:0000313" key="20">
    <source>
        <dbReference type="EMBL" id="AKH19306.1"/>
    </source>
</evidence>
<feature type="transmembrane region" description="Helical" evidence="19">
    <location>
        <begin position="56"/>
        <end position="73"/>
    </location>
</feature>
<evidence type="ECO:0000256" key="8">
    <source>
        <dbReference type="ARBA" id="ARBA00022475"/>
    </source>
</evidence>
<evidence type="ECO:0000313" key="21">
    <source>
        <dbReference type="Proteomes" id="UP000034410"/>
    </source>
</evidence>
<evidence type="ECO:0000256" key="14">
    <source>
        <dbReference type="ARBA" id="ARBA00023098"/>
    </source>
</evidence>
<accession>A0A0F7JS66</accession>
<evidence type="ECO:0000256" key="7">
    <source>
        <dbReference type="ARBA" id="ARBA00019373"/>
    </source>
</evidence>
<comment type="subcellular location">
    <subcellularLocation>
        <location evidence="2">Cell membrane</location>
        <topology evidence="2">Multi-pass membrane protein</topology>
    </subcellularLocation>
</comment>
<evidence type="ECO:0000256" key="3">
    <source>
        <dbReference type="ARBA" id="ARBA00005119"/>
    </source>
</evidence>
<comment type="catalytic activity">
    <reaction evidence="1 18">
        <text>a 1,2-diacyl-sn-glycero-3-phosphate + CTP + H(+) = a CDP-1,2-diacyl-sn-glycerol + diphosphate</text>
        <dbReference type="Rhea" id="RHEA:16229"/>
        <dbReference type="ChEBI" id="CHEBI:15378"/>
        <dbReference type="ChEBI" id="CHEBI:33019"/>
        <dbReference type="ChEBI" id="CHEBI:37563"/>
        <dbReference type="ChEBI" id="CHEBI:58332"/>
        <dbReference type="ChEBI" id="CHEBI:58608"/>
        <dbReference type="EC" id="2.7.7.41"/>
    </reaction>
</comment>
<evidence type="ECO:0000256" key="13">
    <source>
        <dbReference type="ARBA" id="ARBA00022989"/>
    </source>
</evidence>
<name>A0A0F7JS66_9GAMM</name>
<evidence type="ECO:0000256" key="6">
    <source>
        <dbReference type="ARBA" id="ARBA00012487"/>
    </source>
</evidence>
<comment type="pathway">
    <text evidence="4">Lipid metabolism.</text>
</comment>
<dbReference type="GO" id="GO:0005886">
    <property type="term" value="C:plasma membrane"/>
    <property type="evidence" value="ECO:0007669"/>
    <property type="project" value="UniProtKB-SubCell"/>
</dbReference>
<evidence type="ECO:0000256" key="12">
    <source>
        <dbReference type="ARBA" id="ARBA00022695"/>
    </source>
</evidence>
<dbReference type="Pfam" id="PF01148">
    <property type="entry name" value="CTP_transf_1"/>
    <property type="match status" value="1"/>
</dbReference>
<feature type="transmembrane region" description="Helical" evidence="19">
    <location>
        <begin position="112"/>
        <end position="132"/>
    </location>
</feature>
<evidence type="ECO:0000256" key="9">
    <source>
        <dbReference type="ARBA" id="ARBA00022516"/>
    </source>
</evidence>
<keyword evidence="15 19" id="KW-0472">Membrane</keyword>
<keyword evidence="10 18" id="KW-0808">Transferase</keyword>
<evidence type="ECO:0000256" key="19">
    <source>
        <dbReference type="SAM" id="Phobius"/>
    </source>
</evidence>
<keyword evidence="9" id="KW-0444">Lipid biosynthesis</keyword>
<feature type="transmembrane region" description="Helical" evidence="19">
    <location>
        <begin position="79"/>
        <end position="100"/>
    </location>
</feature>
<dbReference type="KEGG" id="seds:AAY24_01915"/>
<comment type="similarity">
    <text evidence="5 18">Belongs to the CDS family.</text>
</comment>
<reference evidence="20 21" key="1">
    <citation type="journal article" date="2015" name="Genome Announc.">
        <title>Complete Genome Sequence of Sedimenticola thiotaurini Strain SIP-G1, a Polyphosphate- and Polyhydroxyalkanoate-Accumulating Sulfur-Oxidizing Gammaproteobacterium Isolated from Salt Marsh Sediments.</title>
        <authorList>
            <person name="Flood B.E."/>
            <person name="Jones D.S."/>
            <person name="Bailey J.V."/>
        </authorList>
    </citation>
    <scope>NUCLEOTIDE SEQUENCE [LARGE SCALE GENOMIC DNA]</scope>
    <source>
        <strain evidence="20 21">SIP-G1</strain>
    </source>
</reference>
<keyword evidence="12 18" id="KW-0548">Nucleotidyltransferase</keyword>
<dbReference type="Proteomes" id="UP000034410">
    <property type="component" value="Chromosome"/>
</dbReference>
<dbReference type="PANTHER" id="PTHR46382:SF1">
    <property type="entry name" value="PHOSPHATIDATE CYTIDYLYLTRANSFERASE"/>
    <property type="match status" value="1"/>
</dbReference>
<organism evidence="20 21">
    <name type="scientific">Sedimenticola thiotaurini</name>
    <dbReference type="NCBI Taxonomy" id="1543721"/>
    <lineage>
        <taxon>Bacteria</taxon>
        <taxon>Pseudomonadati</taxon>
        <taxon>Pseudomonadota</taxon>
        <taxon>Gammaproteobacteria</taxon>
        <taxon>Chromatiales</taxon>
        <taxon>Sedimenticolaceae</taxon>
        <taxon>Sedimenticola</taxon>
    </lineage>
</organism>
<dbReference type="PATRIC" id="fig|1543721.4.peg.407"/>
<evidence type="ECO:0000256" key="18">
    <source>
        <dbReference type="RuleBase" id="RU003938"/>
    </source>
</evidence>
<keyword evidence="16" id="KW-0594">Phospholipid biosynthesis</keyword>
<keyword evidence="14" id="KW-0443">Lipid metabolism</keyword>
<evidence type="ECO:0000256" key="11">
    <source>
        <dbReference type="ARBA" id="ARBA00022692"/>
    </source>
</evidence>